<evidence type="ECO:0008006" key="3">
    <source>
        <dbReference type="Google" id="ProtNLM"/>
    </source>
</evidence>
<reference evidence="1 2" key="1">
    <citation type="submission" date="2024-09" db="EMBL/GenBank/DDBJ databases">
        <authorList>
            <person name="Sun Q."/>
            <person name="Mori K."/>
        </authorList>
    </citation>
    <scope>NUCLEOTIDE SEQUENCE [LARGE SCALE GENOMIC DNA]</scope>
    <source>
        <strain evidence="1 2">CCM 7659</strain>
    </source>
</reference>
<dbReference type="RefSeq" id="WP_182632968.1">
    <property type="nucleotide sequence ID" value="NZ_JAALDM010000217.1"/>
</dbReference>
<gene>
    <name evidence="1" type="ORF">ACFFVD_12745</name>
</gene>
<accession>A0ABV5JSC3</accession>
<comment type="caution">
    <text evidence="1">The sequence shown here is derived from an EMBL/GenBank/DDBJ whole genome shotgun (WGS) entry which is preliminary data.</text>
</comment>
<protein>
    <recommendedName>
        <fullName evidence="3">PE domain-containing protein</fullName>
    </recommendedName>
</protein>
<dbReference type="Proteomes" id="UP001589700">
    <property type="component" value="Unassembled WGS sequence"/>
</dbReference>
<sequence length="89" mass="9470">MTSRPQDIYPQMGDMARTVAELADELAILRATCETWDTAELRVDSGSSWSTDESVAAVLGDLAGAEESLRAARGRIEGAWAAVGRLASD</sequence>
<organism evidence="1 2">
    <name type="scientific">Dietzia aerolata</name>
    <dbReference type="NCBI Taxonomy" id="595984"/>
    <lineage>
        <taxon>Bacteria</taxon>
        <taxon>Bacillati</taxon>
        <taxon>Actinomycetota</taxon>
        <taxon>Actinomycetes</taxon>
        <taxon>Mycobacteriales</taxon>
        <taxon>Dietziaceae</taxon>
        <taxon>Dietzia</taxon>
    </lineage>
</organism>
<evidence type="ECO:0000313" key="1">
    <source>
        <dbReference type="EMBL" id="MFB9260672.1"/>
    </source>
</evidence>
<dbReference type="EMBL" id="JBHMDY010000008">
    <property type="protein sequence ID" value="MFB9260672.1"/>
    <property type="molecule type" value="Genomic_DNA"/>
</dbReference>
<keyword evidence="2" id="KW-1185">Reference proteome</keyword>
<proteinExistence type="predicted"/>
<evidence type="ECO:0000313" key="2">
    <source>
        <dbReference type="Proteomes" id="UP001589700"/>
    </source>
</evidence>
<name>A0ABV5JSC3_9ACTN</name>